<dbReference type="EMBL" id="CP063982">
    <property type="protein sequence ID" value="UOD49738.1"/>
    <property type="molecule type" value="Genomic_DNA"/>
</dbReference>
<organism evidence="3 4">
    <name type="scientific">Orrella daihaiensis</name>
    <dbReference type="NCBI Taxonomy" id="2782176"/>
    <lineage>
        <taxon>Bacteria</taxon>
        <taxon>Pseudomonadati</taxon>
        <taxon>Pseudomonadota</taxon>
        <taxon>Betaproteobacteria</taxon>
        <taxon>Burkholderiales</taxon>
        <taxon>Alcaligenaceae</taxon>
        <taxon>Orrella</taxon>
    </lineage>
</organism>
<feature type="transmembrane region" description="Helical" evidence="2">
    <location>
        <begin position="43"/>
        <end position="61"/>
    </location>
</feature>
<name>A0ABY4AHH1_9BURK</name>
<feature type="region of interest" description="Disordered" evidence="1">
    <location>
        <begin position="1"/>
        <end position="31"/>
    </location>
</feature>
<proteinExistence type="predicted"/>
<feature type="compositionally biased region" description="Low complexity" evidence="1">
    <location>
        <begin position="436"/>
        <end position="459"/>
    </location>
</feature>
<dbReference type="PANTHER" id="PTHR38043">
    <property type="entry name" value="PROTEIN HEMX"/>
    <property type="match status" value="1"/>
</dbReference>
<dbReference type="Proteomes" id="UP000831607">
    <property type="component" value="Chromosome"/>
</dbReference>
<evidence type="ECO:0000256" key="2">
    <source>
        <dbReference type="SAM" id="Phobius"/>
    </source>
</evidence>
<feature type="compositionally biased region" description="Polar residues" evidence="1">
    <location>
        <begin position="249"/>
        <end position="258"/>
    </location>
</feature>
<dbReference type="RefSeq" id="WP_243477980.1">
    <property type="nucleotide sequence ID" value="NZ_CP063982.1"/>
</dbReference>
<feature type="region of interest" description="Disordered" evidence="1">
    <location>
        <begin position="239"/>
        <end position="262"/>
    </location>
</feature>
<evidence type="ECO:0000313" key="4">
    <source>
        <dbReference type="Proteomes" id="UP000831607"/>
    </source>
</evidence>
<dbReference type="PANTHER" id="PTHR38043:SF1">
    <property type="entry name" value="PROTEIN HEMX"/>
    <property type="match status" value="1"/>
</dbReference>
<accession>A0ABY4AHH1</accession>
<evidence type="ECO:0000256" key="1">
    <source>
        <dbReference type="SAM" id="MobiDB-lite"/>
    </source>
</evidence>
<keyword evidence="2" id="KW-1133">Transmembrane helix</keyword>
<sequence length="459" mass="48411">MNSKSENKTDSKQDSPQEGTGAAAAAAGRSVPASKKNNGIRTGFTLGLLIIVLGLGAGVWWQQQRFEVVAKEVASRLQQSEQLTTAANETAKQAMAIATSERQSVDQLSRELAVVSAELKTLQQAWEAANEGLDQTLLLNDLKRLITMADQELALFGNVNSAVSILSSVNAMLNTQSTPALKRLQQAVISDLARLQSVPQVSVATLSVRLDSLIELTGKAPLLSPAGAMIGNTAGASVESKAPAAQESRPVTTSTQSDAPASGSWWPAWATWNQASSAIAQWTSDASSVLVREFADVMSIRKADDPQALLLSEEQAIELKANIRAMLLSAQLALMTRQTEIWRSELTQVRSLLNTRYDNQALDTKAALNLLDELLDAPVGADVPQISETLSALASAERALTTAQTAQTQGGGAVGDGVITDTPVKTQTNPSNTSAPSISTVEPVTSSPTNTPTTSQQGN</sequence>
<feature type="compositionally biased region" description="Polar residues" evidence="1">
    <location>
        <begin position="423"/>
        <end position="435"/>
    </location>
</feature>
<feature type="region of interest" description="Disordered" evidence="1">
    <location>
        <begin position="405"/>
        <end position="459"/>
    </location>
</feature>
<keyword evidence="2" id="KW-0812">Transmembrane</keyword>
<keyword evidence="4" id="KW-1185">Reference proteome</keyword>
<reference evidence="3 4" key="1">
    <citation type="submission" date="2020-11" db="EMBL/GenBank/DDBJ databases">
        <title>Algicoccus daihaiensis sp.nov., isolated from Daihai Lake in Inner Mongolia.</title>
        <authorList>
            <person name="Kai J."/>
        </authorList>
    </citation>
    <scope>NUCLEOTIDE SEQUENCE [LARGE SCALE GENOMIC DNA]</scope>
    <source>
        <strain evidence="4">f23</strain>
    </source>
</reference>
<protein>
    <submittedName>
        <fullName evidence="3">Uroporphyrinogen-III C-methyltransferase</fullName>
    </submittedName>
</protein>
<gene>
    <name evidence="3" type="ORF">DHf2319_09755</name>
</gene>
<evidence type="ECO:0000313" key="3">
    <source>
        <dbReference type="EMBL" id="UOD49738.1"/>
    </source>
</evidence>
<feature type="compositionally biased region" description="Basic and acidic residues" evidence="1">
    <location>
        <begin position="1"/>
        <end position="15"/>
    </location>
</feature>
<keyword evidence="2" id="KW-0472">Membrane</keyword>
<dbReference type="InterPro" id="IPR007470">
    <property type="entry name" value="HemX"/>
</dbReference>
<dbReference type="Pfam" id="PF04375">
    <property type="entry name" value="HemX"/>
    <property type="match status" value="2"/>
</dbReference>